<keyword evidence="2" id="KW-1185">Reference proteome</keyword>
<gene>
    <name evidence="1" type="ORF">CALK_0912</name>
</gene>
<organism evidence="1 2">
    <name type="scientific">Chitinivibrio alkaliphilus ACht1</name>
    <dbReference type="NCBI Taxonomy" id="1313304"/>
    <lineage>
        <taxon>Bacteria</taxon>
        <taxon>Pseudomonadati</taxon>
        <taxon>Fibrobacterota</taxon>
        <taxon>Chitinivibrionia</taxon>
        <taxon>Chitinivibrionales</taxon>
        <taxon>Chitinivibrionaceae</taxon>
        <taxon>Chitinivibrio</taxon>
    </lineage>
</organism>
<dbReference type="AlphaFoldDB" id="U7DAM7"/>
<sequence length="225" mass="25111">MSTLEFKEKVCAVCGTRGNFPQMANVSIEVPVGIDGHPGEADALSVSVNYCTHCGYATEDIATALPGTEQIVYSPAYQKLVQESTYTESVLKFIAASLLAYKQGDIALAITMLIRGVWVAESYHVPSERISRIRRKAIDLMLICRSKGDSFEMTVWQEAYMIVEFLRREGEFDDALEICRAALSHHEVTGEVRYMLLFEEACCVAHDSSFKVLDDFQKFKASHSS</sequence>
<dbReference type="OrthoDB" id="9780343at2"/>
<dbReference type="RefSeq" id="WP_022636413.1">
    <property type="nucleotide sequence ID" value="NZ_ASJR01000006.1"/>
</dbReference>
<comment type="caution">
    <text evidence="1">The sequence shown here is derived from an EMBL/GenBank/DDBJ whole genome shotgun (WGS) entry which is preliminary data.</text>
</comment>
<dbReference type="STRING" id="1313304.CALK_0912"/>
<evidence type="ECO:0000313" key="1">
    <source>
        <dbReference type="EMBL" id="ERP32182.1"/>
    </source>
</evidence>
<protein>
    <recommendedName>
        <fullName evidence="3">DUF2225 domain-containing protein</fullName>
    </recommendedName>
</protein>
<evidence type="ECO:0000313" key="2">
    <source>
        <dbReference type="Proteomes" id="UP000017148"/>
    </source>
</evidence>
<evidence type="ECO:0008006" key="3">
    <source>
        <dbReference type="Google" id="ProtNLM"/>
    </source>
</evidence>
<name>U7DAM7_9BACT</name>
<reference evidence="1 2" key="1">
    <citation type="journal article" date="2013" name="Environ. Microbiol.">
        <title>Genome analysis of Chitinivibrio alkaliphilus gen. nov., sp. nov., a novel extremely haloalkaliphilic anaerobic chitinolytic bacterium from the candidate phylum Termite Group 3.</title>
        <authorList>
            <person name="Sorokin D.Y."/>
            <person name="Gumerov V.M."/>
            <person name="Rakitin A.L."/>
            <person name="Beletsky A.V."/>
            <person name="Damste J.S."/>
            <person name="Muyzer G."/>
            <person name="Mardanov A.V."/>
            <person name="Ravin N.V."/>
        </authorList>
    </citation>
    <scope>NUCLEOTIDE SEQUENCE [LARGE SCALE GENOMIC DNA]</scope>
    <source>
        <strain evidence="1 2">ACht1</strain>
    </source>
</reference>
<proteinExistence type="predicted"/>
<accession>U7DAM7</accession>
<dbReference type="EMBL" id="ASJR01000006">
    <property type="protein sequence ID" value="ERP32182.1"/>
    <property type="molecule type" value="Genomic_DNA"/>
</dbReference>
<dbReference type="Proteomes" id="UP000017148">
    <property type="component" value="Unassembled WGS sequence"/>
</dbReference>